<comment type="caution">
    <text evidence="13">The sequence shown here is derived from an EMBL/GenBank/DDBJ whole genome shotgun (WGS) entry which is preliminary data.</text>
</comment>
<dbReference type="InterPro" id="IPR003593">
    <property type="entry name" value="AAA+_ATPase"/>
</dbReference>
<feature type="domain" description="ABC transmembrane type-1" evidence="12">
    <location>
        <begin position="66"/>
        <end position="356"/>
    </location>
</feature>
<sequence>MYSTAPRSAPGSEEGEMTLEKSERAHKASQVNLAAKLSKKDSTAGSTGKEIMRLLRLAKREKFPLAMAILCLLISSAVTVSLPTMIGRILDAANGTDKEDEERTVFGFPLKVFFAGLAGIFVIGGIANYGRVVLLRTTGERLVARLRSQLYRRTISQDAEFFDANRVGDLISRLSSDVNIVAKSITQNVSDGLRSTLQCSAAIGMMCYTSLQLTSVIGLIVPAAVAGSYWYGRRLRKLSRDLQKAIGSMTKVSEERLSNIRTAQSFAGEGIEMRLYNDKIRNVFSIGKKEAIAAGLYFGTSGVIGNITILAMLGLGSGMVANGSMTVGELTTFTMYAGYAGISAYGLASFYGELMKGVGAASRVFELLDREPPIKATKGMPVPHARETITFENVKFAYPTRPAVNIFEGVNFTIPPGSNVCIVGPSGGGKSTITSLLLRFYDPTAGSIKLGDTDIRDFNLKSLRRHIGVVSQEPVLFSGTIAQNIQYGSPHATRQEIVQAAVRANCSFISDFPDGLDTFVGARGAQLSGGQKQRIAIARALIKNPSILILDEATSALDVESETLVNETLAKVMQENSTTISIAHRLSTIQRSEFVIVLSTDGTVAEHGRFAELYMDPNSALSKLLKQNENAPVKPPTKVELPPPEEELDQEDEEYQDEPSNDNKNSNKL</sequence>
<dbReference type="EMBL" id="SWFS01000569">
    <property type="protein sequence ID" value="KAA8897107.1"/>
    <property type="molecule type" value="Genomic_DNA"/>
</dbReference>
<dbReference type="Pfam" id="PF00664">
    <property type="entry name" value="ABC_membrane"/>
    <property type="match status" value="1"/>
</dbReference>
<keyword evidence="6" id="KW-0067">ATP-binding</keyword>
<keyword evidence="3" id="KW-0813">Transport</keyword>
<reference evidence="13" key="1">
    <citation type="journal article" date="2019" name="G3 (Bethesda)">
        <title>Genome Assemblies of Two Rare Opportunistic Yeast Pathogens: Diutina rugosa (syn. Candida rugosa) and Trichomonascus ciferrii (syn. Candida ciferrii).</title>
        <authorList>
            <person name="Mixao V."/>
            <person name="Saus E."/>
            <person name="Hansen A.P."/>
            <person name="Lass-Florl C."/>
            <person name="Gabaldon T."/>
        </authorList>
    </citation>
    <scope>NUCLEOTIDE SEQUENCE</scope>
    <source>
        <strain evidence="13">CBS 4856</strain>
    </source>
</reference>
<dbReference type="GO" id="GO:0005743">
    <property type="term" value="C:mitochondrial inner membrane"/>
    <property type="evidence" value="ECO:0007669"/>
    <property type="project" value="TreeGrafter"/>
</dbReference>
<dbReference type="Gene3D" id="1.20.1560.10">
    <property type="entry name" value="ABC transporter type 1, transmembrane domain"/>
    <property type="match status" value="1"/>
</dbReference>
<dbReference type="PROSITE" id="PS50893">
    <property type="entry name" value="ABC_TRANSPORTER_2"/>
    <property type="match status" value="1"/>
</dbReference>
<organism evidence="13 14">
    <name type="scientific">Trichomonascus ciferrii</name>
    <dbReference type="NCBI Taxonomy" id="44093"/>
    <lineage>
        <taxon>Eukaryota</taxon>
        <taxon>Fungi</taxon>
        <taxon>Dikarya</taxon>
        <taxon>Ascomycota</taxon>
        <taxon>Saccharomycotina</taxon>
        <taxon>Dipodascomycetes</taxon>
        <taxon>Dipodascales</taxon>
        <taxon>Trichomonascaceae</taxon>
        <taxon>Trichomonascus</taxon>
        <taxon>Trichomonascus ciferrii complex</taxon>
    </lineage>
</organism>
<dbReference type="GO" id="GO:0016887">
    <property type="term" value="F:ATP hydrolysis activity"/>
    <property type="evidence" value="ECO:0007669"/>
    <property type="project" value="InterPro"/>
</dbReference>
<evidence type="ECO:0000256" key="2">
    <source>
        <dbReference type="ARBA" id="ARBA00005580"/>
    </source>
</evidence>
<dbReference type="SUPFAM" id="SSF52540">
    <property type="entry name" value="P-loop containing nucleoside triphosphate hydrolases"/>
    <property type="match status" value="1"/>
</dbReference>
<protein>
    <submittedName>
        <fullName evidence="13">Uncharacterized protein</fullName>
    </submittedName>
</protein>
<feature type="transmembrane region" description="Helical" evidence="10">
    <location>
        <begin position="106"/>
        <end position="127"/>
    </location>
</feature>
<feature type="compositionally biased region" description="Acidic residues" evidence="9">
    <location>
        <begin position="643"/>
        <end position="660"/>
    </location>
</feature>
<feature type="transmembrane region" description="Helical" evidence="10">
    <location>
        <begin position="291"/>
        <end position="313"/>
    </location>
</feature>
<keyword evidence="5" id="KW-0547">Nucleotide-binding</keyword>
<evidence type="ECO:0000256" key="9">
    <source>
        <dbReference type="SAM" id="MobiDB-lite"/>
    </source>
</evidence>
<dbReference type="GO" id="GO:0005524">
    <property type="term" value="F:ATP binding"/>
    <property type="evidence" value="ECO:0007669"/>
    <property type="project" value="UniProtKB-KW"/>
</dbReference>
<dbReference type="PROSITE" id="PS50929">
    <property type="entry name" value="ABC_TM1F"/>
    <property type="match status" value="1"/>
</dbReference>
<dbReference type="CDD" id="cd18573">
    <property type="entry name" value="ABC_6TM_ABCB10_like"/>
    <property type="match status" value="1"/>
</dbReference>
<evidence type="ECO:0000256" key="1">
    <source>
        <dbReference type="ARBA" id="ARBA00004141"/>
    </source>
</evidence>
<evidence type="ECO:0000313" key="14">
    <source>
        <dbReference type="Proteomes" id="UP000761534"/>
    </source>
</evidence>
<feature type="region of interest" description="Disordered" evidence="9">
    <location>
        <begin position="624"/>
        <end position="669"/>
    </location>
</feature>
<dbReference type="OrthoDB" id="6500128at2759"/>
<gene>
    <name evidence="13" type="ORF">TRICI_006783</name>
</gene>
<evidence type="ECO:0000256" key="6">
    <source>
        <dbReference type="ARBA" id="ARBA00022840"/>
    </source>
</evidence>
<name>A0A642UDC7_9ASCO</name>
<dbReference type="InterPro" id="IPR017871">
    <property type="entry name" value="ABC_transporter-like_CS"/>
</dbReference>
<dbReference type="SMART" id="SM00382">
    <property type="entry name" value="AAA"/>
    <property type="match status" value="1"/>
</dbReference>
<dbReference type="AlphaFoldDB" id="A0A642UDC7"/>
<dbReference type="CDD" id="cd03249">
    <property type="entry name" value="ABC_MTABC3_MDL1_MDL2"/>
    <property type="match status" value="1"/>
</dbReference>
<dbReference type="GO" id="GO:0090374">
    <property type="term" value="P:oligopeptide export from mitochondrion"/>
    <property type="evidence" value="ECO:0007669"/>
    <property type="project" value="TreeGrafter"/>
</dbReference>
<evidence type="ECO:0000256" key="8">
    <source>
        <dbReference type="ARBA" id="ARBA00023136"/>
    </source>
</evidence>
<keyword evidence="7 10" id="KW-1133">Transmembrane helix</keyword>
<evidence type="ECO:0000259" key="12">
    <source>
        <dbReference type="PROSITE" id="PS50929"/>
    </source>
</evidence>
<keyword evidence="8 10" id="KW-0472">Membrane</keyword>
<dbReference type="GO" id="GO:0015421">
    <property type="term" value="F:ABC-type oligopeptide transporter activity"/>
    <property type="evidence" value="ECO:0007669"/>
    <property type="project" value="TreeGrafter"/>
</dbReference>
<comment type="similarity">
    <text evidence="2">Belongs to the ABC transporter superfamily. ABCB family. Mitochondrial peptide exporter (TC 3.A.1.212) subfamily.</text>
</comment>
<evidence type="ECO:0000259" key="11">
    <source>
        <dbReference type="PROSITE" id="PS50893"/>
    </source>
</evidence>
<dbReference type="VEuPathDB" id="FungiDB:TRICI_006783"/>
<feature type="transmembrane region" description="Helical" evidence="10">
    <location>
        <begin position="333"/>
        <end position="354"/>
    </location>
</feature>
<accession>A0A642UDC7</accession>
<dbReference type="InterPro" id="IPR003439">
    <property type="entry name" value="ABC_transporter-like_ATP-bd"/>
</dbReference>
<comment type="subcellular location">
    <subcellularLocation>
        <location evidence="1">Membrane</location>
        <topology evidence="1">Multi-pass membrane protein</topology>
    </subcellularLocation>
</comment>
<feature type="domain" description="ABC transporter" evidence="11">
    <location>
        <begin position="389"/>
        <end position="626"/>
    </location>
</feature>
<dbReference type="PIRSF" id="PIRSF002773">
    <property type="entry name" value="ABC_prm/ATPase_B"/>
    <property type="match status" value="1"/>
</dbReference>
<keyword evidence="14" id="KW-1185">Reference proteome</keyword>
<dbReference type="InterPro" id="IPR027417">
    <property type="entry name" value="P-loop_NTPase"/>
</dbReference>
<dbReference type="InterPro" id="IPR011527">
    <property type="entry name" value="ABC1_TM_dom"/>
</dbReference>
<evidence type="ECO:0000256" key="3">
    <source>
        <dbReference type="ARBA" id="ARBA00022448"/>
    </source>
</evidence>
<dbReference type="PANTHER" id="PTHR43394:SF1">
    <property type="entry name" value="ATP-BINDING CASSETTE SUB-FAMILY B MEMBER 10, MITOCHONDRIAL"/>
    <property type="match status" value="1"/>
</dbReference>
<evidence type="ECO:0000256" key="7">
    <source>
        <dbReference type="ARBA" id="ARBA00022989"/>
    </source>
</evidence>
<dbReference type="InterPro" id="IPR036640">
    <property type="entry name" value="ABC1_TM_sf"/>
</dbReference>
<evidence type="ECO:0000256" key="4">
    <source>
        <dbReference type="ARBA" id="ARBA00022692"/>
    </source>
</evidence>
<dbReference type="PROSITE" id="PS00211">
    <property type="entry name" value="ABC_TRANSPORTER_1"/>
    <property type="match status" value="1"/>
</dbReference>
<evidence type="ECO:0000256" key="5">
    <source>
        <dbReference type="ARBA" id="ARBA00022741"/>
    </source>
</evidence>
<evidence type="ECO:0000256" key="10">
    <source>
        <dbReference type="SAM" id="Phobius"/>
    </source>
</evidence>
<feature type="transmembrane region" description="Helical" evidence="10">
    <location>
        <begin position="63"/>
        <end position="86"/>
    </location>
</feature>
<proteinExistence type="inferred from homology"/>
<evidence type="ECO:0000313" key="13">
    <source>
        <dbReference type="EMBL" id="KAA8897107.1"/>
    </source>
</evidence>
<keyword evidence="4 10" id="KW-0812">Transmembrane</keyword>
<dbReference type="InterPro" id="IPR039421">
    <property type="entry name" value="Type_1_exporter"/>
</dbReference>
<feature type="region of interest" description="Disordered" evidence="9">
    <location>
        <begin position="1"/>
        <end position="26"/>
    </location>
</feature>
<dbReference type="Pfam" id="PF00005">
    <property type="entry name" value="ABC_tran"/>
    <property type="match status" value="1"/>
</dbReference>
<dbReference type="Proteomes" id="UP000761534">
    <property type="component" value="Unassembled WGS sequence"/>
</dbReference>
<dbReference type="FunFam" id="3.40.50.300:FF:000218">
    <property type="entry name" value="Multidrug ABC transporter ATP-binding protein"/>
    <property type="match status" value="1"/>
</dbReference>
<dbReference type="PANTHER" id="PTHR43394">
    <property type="entry name" value="ATP-DEPENDENT PERMEASE MDL1, MITOCHONDRIAL"/>
    <property type="match status" value="1"/>
</dbReference>
<dbReference type="SUPFAM" id="SSF90123">
    <property type="entry name" value="ABC transporter transmembrane region"/>
    <property type="match status" value="1"/>
</dbReference>
<dbReference type="Gene3D" id="3.40.50.300">
    <property type="entry name" value="P-loop containing nucleotide triphosphate hydrolases"/>
    <property type="match status" value="1"/>
</dbReference>
<dbReference type="FunFam" id="1.20.1560.10:FF:000058">
    <property type="entry name" value="ABC transporter B family member 25"/>
    <property type="match status" value="1"/>
</dbReference>